<evidence type="ECO:0000313" key="1">
    <source>
        <dbReference type="EMBL" id="KAJ8678083.1"/>
    </source>
</evidence>
<evidence type="ECO:0000313" key="2">
    <source>
        <dbReference type="Proteomes" id="UP001239111"/>
    </source>
</evidence>
<sequence>MLALYEVDKRTFSNQVHGIIREDGNGKPNLELPEKEMEEMMNICKVIEWIIHHEFSKGNHETTFDDWSKSLFGLFPLKGKATRYYQRSHKSSTGTLTGPSGLAHVIWRRIHGIAEIARFAEPTRQLASSATEVALNDINNLLHLAAWEALRAYRLKSFLELSIDGILKKIPGIGSADTELRKNLGLVVIAHRLGPYKCSTKRKKSDKTCWTAKTDEVLDSFILQHENSSGDPVVNSPCLSKEIGTLKAVYNANYLELTAYVIVIDKLDKIESSHVVIGSHSYSIPGQNSLLLSVDIFFKCMYALKKSFPKASTLIWSFLASEVYKIKKDTAIF</sequence>
<keyword evidence="2" id="KW-1185">Reference proteome</keyword>
<accession>A0ACC2P3N5</accession>
<organism evidence="1 2">
    <name type="scientific">Eretmocerus hayati</name>
    <dbReference type="NCBI Taxonomy" id="131215"/>
    <lineage>
        <taxon>Eukaryota</taxon>
        <taxon>Metazoa</taxon>
        <taxon>Ecdysozoa</taxon>
        <taxon>Arthropoda</taxon>
        <taxon>Hexapoda</taxon>
        <taxon>Insecta</taxon>
        <taxon>Pterygota</taxon>
        <taxon>Neoptera</taxon>
        <taxon>Endopterygota</taxon>
        <taxon>Hymenoptera</taxon>
        <taxon>Apocrita</taxon>
        <taxon>Proctotrupomorpha</taxon>
        <taxon>Chalcidoidea</taxon>
        <taxon>Aphelinidae</taxon>
        <taxon>Aphelininae</taxon>
        <taxon>Eretmocerus</taxon>
    </lineage>
</organism>
<dbReference type="Proteomes" id="UP001239111">
    <property type="component" value="Chromosome 2"/>
</dbReference>
<comment type="caution">
    <text evidence="1">The sequence shown here is derived from an EMBL/GenBank/DDBJ whole genome shotgun (WGS) entry which is preliminary data.</text>
</comment>
<gene>
    <name evidence="1" type="ORF">QAD02_013870</name>
</gene>
<reference evidence="1" key="1">
    <citation type="submission" date="2023-04" db="EMBL/GenBank/DDBJ databases">
        <title>A chromosome-level genome assembly of the parasitoid wasp Eretmocerus hayati.</title>
        <authorList>
            <person name="Zhong Y."/>
            <person name="Liu S."/>
            <person name="Liu Y."/>
        </authorList>
    </citation>
    <scope>NUCLEOTIDE SEQUENCE</scope>
    <source>
        <strain evidence="1">ZJU_SS_LIU_2023</strain>
    </source>
</reference>
<proteinExistence type="predicted"/>
<name>A0ACC2P3N5_9HYME</name>
<protein>
    <submittedName>
        <fullName evidence="1">Uncharacterized protein</fullName>
    </submittedName>
</protein>
<dbReference type="EMBL" id="CM056742">
    <property type="protein sequence ID" value="KAJ8678083.1"/>
    <property type="molecule type" value="Genomic_DNA"/>
</dbReference>